<organism evidence="1 2">
    <name type="scientific">Methyloceanibacter superfactus</name>
    <dbReference type="NCBI Taxonomy" id="1774969"/>
    <lineage>
        <taxon>Bacteria</taxon>
        <taxon>Pseudomonadati</taxon>
        <taxon>Pseudomonadota</taxon>
        <taxon>Alphaproteobacteria</taxon>
        <taxon>Hyphomicrobiales</taxon>
        <taxon>Hyphomicrobiaceae</taxon>
        <taxon>Methyloceanibacter</taxon>
    </lineage>
</organism>
<name>A0A1E3VUQ7_9HYPH</name>
<dbReference type="EMBL" id="LPWF01000027">
    <property type="protein sequence ID" value="ODR97011.1"/>
    <property type="molecule type" value="Genomic_DNA"/>
</dbReference>
<gene>
    <name evidence="1" type="ORF">AUC69_12840</name>
</gene>
<dbReference type="STRING" id="1774969.AUC69_12840"/>
<protein>
    <submittedName>
        <fullName evidence="1">Uncharacterized protein</fullName>
    </submittedName>
</protein>
<evidence type="ECO:0000313" key="2">
    <source>
        <dbReference type="Proteomes" id="UP000094472"/>
    </source>
</evidence>
<reference evidence="1 2" key="1">
    <citation type="journal article" date="2016" name="Environ. Microbiol.">
        <title>New Methyloceanibacter diversity from North Sea sediments includes methanotroph containing solely the soluble methane monooxygenase.</title>
        <authorList>
            <person name="Vekeman B."/>
            <person name="Kerckhof F.M."/>
            <person name="Cremers G."/>
            <person name="de Vos P."/>
            <person name="Vandamme P."/>
            <person name="Boon N."/>
            <person name="Op den Camp H.J."/>
            <person name="Heylen K."/>
        </authorList>
    </citation>
    <scope>NUCLEOTIDE SEQUENCE [LARGE SCALE GENOMIC DNA]</scope>
    <source>
        <strain evidence="1 2">R-67175</strain>
    </source>
</reference>
<keyword evidence="2" id="KW-1185">Reference proteome</keyword>
<dbReference type="AlphaFoldDB" id="A0A1E3VUQ7"/>
<accession>A0A1E3VUQ7</accession>
<dbReference type="Proteomes" id="UP000094472">
    <property type="component" value="Unassembled WGS sequence"/>
</dbReference>
<comment type="caution">
    <text evidence="1">The sequence shown here is derived from an EMBL/GenBank/DDBJ whole genome shotgun (WGS) entry which is preliminary data.</text>
</comment>
<sequence length="75" mass="7119">MAAGGTTSTGPSCGSDTDSDGVAGFAAARAGGAATRSSFWVILAAVAVGRLAPPNCGSSASASLRVMLSAWAKAS</sequence>
<evidence type="ECO:0000313" key="1">
    <source>
        <dbReference type="EMBL" id="ODR97011.1"/>
    </source>
</evidence>
<proteinExistence type="predicted"/>